<reference evidence="4" key="1">
    <citation type="submission" date="2025-08" db="UniProtKB">
        <authorList>
            <consortium name="RefSeq"/>
        </authorList>
    </citation>
    <scope>IDENTIFICATION</scope>
    <source>
        <tissue evidence="4">Leaf</tissue>
    </source>
</reference>
<feature type="compositionally biased region" description="Basic and acidic residues" evidence="1">
    <location>
        <begin position="164"/>
        <end position="181"/>
    </location>
</feature>
<feature type="compositionally biased region" description="Polar residues" evidence="1">
    <location>
        <begin position="91"/>
        <end position="101"/>
    </location>
</feature>
<feature type="compositionally biased region" description="Polar residues" evidence="1">
    <location>
        <begin position="674"/>
        <end position="687"/>
    </location>
</feature>
<dbReference type="PANTHER" id="PTHR33870">
    <property type="entry name" value="CARDIOMYOPATHY-ASSOCIATED PROTEIN"/>
    <property type="match status" value="1"/>
</dbReference>
<feature type="transmembrane region" description="Helical" evidence="2">
    <location>
        <begin position="30"/>
        <end position="47"/>
    </location>
</feature>
<evidence type="ECO:0000256" key="1">
    <source>
        <dbReference type="SAM" id="MobiDB-lite"/>
    </source>
</evidence>
<keyword evidence="2" id="KW-0472">Membrane</keyword>
<feature type="region of interest" description="Disordered" evidence="1">
    <location>
        <begin position="1300"/>
        <end position="1324"/>
    </location>
</feature>
<keyword evidence="3" id="KW-1185">Reference proteome</keyword>
<dbReference type="RefSeq" id="XP_021278644.1">
    <property type="nucleotide sequence ID" value="XM_021422969.1"/>
</dbReference>
<feature type="region of interest" description="Disordered" evidence="1">
    <location>
        <begin position="1213"/>
        <end position="1277"/>
    </location>
</feature>
<feature type="compositionally biased region" description="Polar residues" evidence="1">
    <location>
        <begin position="587"/>
        <end position="598"/>
    </location>
</feature>
<feature type="compositionally biased region" description="Polar residues" evidence="1">
    <location>
        <begin position="822"/>
        <end position="837"/>
    </location>
</feature>
<feature type="compositionally biased region" description="Basic and acidic residues" evidence="1">
    <location>
        <begin position="1134"/>
        <end position="1158"/>
    </location>
</feature>
<organism evidence="3 4">
    <name type="scientific">Herrania umbratica</name>
    <dbReference type="NCBI Taxonomy" id="108875"/>
    <lineage>
        <taxon>Eukaryota</taxon>
        <taxon>Viridiplantae</taxon>
        <taxon>Streptophyta</taxon>
        <taxon>Embryophyta</taxon>
        <taxon>Tracheophyta</taxon>
        <taxon>Spermatophyta</taxon>
        <taxon>Magnoliopsida</taxon>
        <taxon>eudicotyledons</taxon>
        <taxon>Gunneridae</taxon>
        <taxon>Pentapetalae</taxon>
        <taxon>rosids</taxon>
        <taxon>malvids</taxon>
        <taxon>Malvales</taxon>
        <taxon>Malvaceae</taxon>
        <taxon>Byttnerioideae</taxon>
        <taxon>Herrania</taxon>
    </lineage>
</organism>
<feature type="compositionally biased region" description="Polar residues" evidence="1">
    <location>
        <begin position="1217"/>
        <end position="1228"/>
    </location>
</feature>
<feature type="region of interest" description="Disordered" evidence="1">
    <location>
        <begin position="528"/>
        <end position="552"/>
    </location>
</feature>
<accession>A0A6J0ZW80</accession>
<dbReference type="PANTHER" id="PTHR33870:SF32">
    <property type="match status" value="1"/>
</dbReference>
<feature type="compositionally biased region" description="Polar residues" evidence="1">
    <location>
        <begin position="417"/>
        <end position="426"/>
    </location>
</feature>
<proteinExistence type="predicted"/>
<evidence type="ECO:0000313" key="4">
    <source>
        <dbReference type="RefSeq" id="XP_021278644.1"/>
    </source>
</evidence>
<feature type="region of interest" description="Disordered" evidence="1">
    <location>
        <begin position="583"/>
        <end position="610"/>
    </location>
</feature>
<keyword evidence="2" id="KW-1133">Transmembrane helix</keyword>
<feature type="region of interest" description="Disordered" evidence="1">
    <location>
        <begin position="91"/>
        <end position="118"/>
    </location>
</feature>
<feature type="region of interest" description="Disordered" evidence="1">
    <location>
        <begin position="1084"/>
        <end position="1187"/>
    </location>
</feature>
<feature type="compositionally biased region" description="Polar residues" evidence="1">
    <location>
        <begin position="1248"/>
        <end position="1263"/>
    </location>
</feature>
<evidence type="ECO:0000256" key="2">
    <source>
        <dbReference type="SAM" id="Phobius"/>
    </source>
</evidence>
<feature type="compositionally biased region" description="Basic and acidic residues" evidence="1">
    <location>
        <begin position="1111"/>
        <end position="1121"/>
    </location>
</feature>
<feature type="compositionally biased region" description="Polar residues" evidence="1">
    <location>
        <begin position="1159"/>
        <end position="1170"/>
    </location>
</feature>
<evidence type="ECO:0000313" key="3">
    <source>
        <dbReference type="Proteomes" id="UP000504621"/>
    </source>
</evidence>
<dbReference type="Proteomes" id="UP000504621">
    <property type="component" value="Unplaced"/>
</dbReference>
<name>A0A6J0ZW80_9ROSI</name>
<keyword evidence="2" id="KW-0812">Transmembrane</keyword>
<feature type="region of interest" description="Disordered" evidence="1">
    <location>
        <begin position="822"/>
        <end position="894"/>
    </location>
</feature>
<gene>
    <name evidence="4" type="primary">LOC110412437</name>
</gene>
<feature type="region of interest" description="Disordered" evidence="1">
    <location>
        <begin position="387"/>
        <end position="426"/>
    </location>
</feature>
<feature type="compositionally biased region" description="Basic and acidic residues" evidence="1">
    <location>
        <begin position="1010"/>
        <end position="1025"/>
    </location>
</feature>
<protein>
    <submittedName>
        <fullName evidence="4">Uncharacterized protein LOC110412437</fullName>
    </submittedName>
</protein>
<sequence length="1324" mass="146213">MSMDAKGIRLLLWRIIRFSGNCCYKFVRKYPLVSGVLSFVFFLYIIFPSVFYFLMYSSPILVCTVVSIRFYLKTKYPEYFQWIKKQDSERPSANVNRSNDPSLRPQKSVRRNARKEVVEWDREDSEDRNIFFPTSHYDSLLSKTNFLEENPISIFEGKGNSSMEHGESSSHNDGGNDRAVDDPSSTSKRHSVSGDSFQGQLGKGPDCGGVEVEVESLEDGEDEDEEEVQEDGNKAVEWTDDDQKNLMDLGFSELERNKRLESLIAKRRARKLFKMAVEKTVVERDGNPLSQIAPILTVKNNLLGVSNPNEEGLQMPGSAPSILLPAKNPFDLPYDPLEEKPNLMADSFHQEFMAANQKEMLLCRHESFCHGPLFTLETTQDPGDEQFNPYWSTEKRPGEGRAVSRFKRQSEKGGLHQHNSSGVGSTTDLVELEDSNHNEAINSSEVRHAETIESANNRIGIGGKVKNPHDLESGLDRGSVVRMETDSIRNNDSGYSSSSEANDELILDQTSKPPQILSDHVQKTLNLSIPPRGKTVSRLPYDSSPSPSEKRRTDISLFLANRRYGHTPTCSIASDLQVEVSEVGSPPLTSDGTISSVDGDSVTYDGDVDRDINSDSEELWGGSFNLSRSEANRVKLRELHDISEENSVEVEFSGLNRKPEEPIASPSPSEQETKQNLSNTSSVSSRIDITENGPSHPINRNHETPEDVKQIHEEVEGFKTFNVSETLSPENPGKAMPLMEKSVVHSPSESCFEKPEQFIEPPTEDFNIICSVKPVTHGDVYTLDSKPSENKDNEAQILIKTAAVGEVRQPADEINLDSSEFRQGNLETSCESKNTMETGKEMEESQPSKYIEEDTRNLTEHNTGDAPNIVQNRDDLNSVSDGIDDQNVTEDNVSGVKQGFGGSIAMALNPRLVMEQFSASLVSSPRSVLPQNILADQMPISIVEQRIQTDVPQSAMEDIVRDSSADDQPHENLTFNVPQNAQQVGSSNMTEKTTNCSTVHNMNEQVLEDTHGKEDSIEHNIKSSEGESETMMSSNDTKELSEPFKESDPGSVEHLEEGSEKLIEYHTGISPSNANSYVPEIMVRSEEEPTNSPRKVIEEGNTVKNINDSVVNKKVDGEKLTTSEGESQFSIRLEAVKGPEESNEHEADVNKKEEHESDNPSIPETATQGEKSAAEVDSIGDVNDSLADNITDKEILICVLDGEGEPQILSRQGAVMETSNTTEATSAGTVEDTEHESKRLTDAEASAGLSTSAKESDSLNNIKNGDAPKSGEDDLKDIENIPAAGDITTGISIDHEIAMEASKPTESEVKAVNPEENDSSAVAN</sequence>
<feature type="region of interest" description="Disordered" evidence="1">
    <location>
        <begin position="647"/>
        <end position="706"/>
    </location>
</feature>
<feature type="compositionally biased region" description="Basic and acidic residues" evidence="1">
    <location>
        <begin position="1036"/>
        <end position="1052"/>
    </location>
</feature>
<dbReference type="OrthoDB" id="1908091at2759"/>
<dbReference type="GeneID" id="110412437"/>
<feature type="region of interest" description="Disordered" evidence="1">
    <location>
        <begin position="155"/>
        <end position="209"/>
    </location>
</feature>
<feature type="compositionally biased region" description="Polar residues" evidence="1">
    <location>
        <begin position="490"/>
        <end position="500"/>
    </location>
</feature>
<feature type="region of interest" description="Disordered" evidence="1">
    <location>
        <begin position="459"/>
        <end position="501"/>
    </location>
</feature>
<feature type="region of interest" description="Disordered" evidence="1">
    <location>
        <begin position="1010"/>
        <end position="1052"/>
    </location>
</feature>
<feature type="compositionally biased region" description="Basic and acidic residues" evidence="1">
    <location>
        <begin position="850"/>
        <end position="863"/>
    </location>
</feature>
<feature type="compositionally biased region" description="Basic and acidic residues" evidence="1">
    <location>
        <begin position="1300"/>
        <end position="1309"/>
    </location>
</feature>